<accession>A0ABY7NC87</accession>
<dbReference type="EMBL" id="CP075584">
    <property type="protein sequence ID" value="WBM79899.1"/>
    <property type="molecule type" value="Genomic_DNA"/>
</dbReference>
<evidence type="ECO:0000256" key="4">
    <source>
        <dbReference type="ARBA" id="ARBA00022840"/>
    </source>
</evidence>
<keyword evidence="2" id="KW-0378">Hydrolase</keyword>
<dbReference type="InterPro" id="IPR001650">
    <property type="entry name" value="Helicase_C-like"/>
</dbReference>
<protein>
    <recommendedName>
        <fullName evidence="5">Helicase C-terminal domain-containing protein</fullName>
    </recommendedName>
</protein>
<keyword evidence="1" id="KW-0547">Nucleotide-binding</keyword>
<evidence type="ECO:0000313" key="6">
    <source>
        <dbReference type="EMBL" id="WBM79899.1"/>
    </source>
</evidence>
<evidence type="ECO:0000256" key="3">
    <source>
        <dbReference type="ARBA" id="ARBA00022806"/>
    </source>
</evidence>
<keyword evidence="3" id="KW-0347">Helicase</keyword>
<feature type="domain" description="Helicase C-terminal" evidence="5">
    <location>
        <begin position="33"/>
        <end position="129"/>
    </location>
</feature>
<dbReference type="PANTHER" id="PTHR12131">
    <property type="entry name" value="ATP-DEPENDENT RNA AND DNA HELICASE"/>
    <property type="match status" value="1"/>
</dbReference>
<dbReference type="InterPro" id="IPR050699">
    <property type="entry name" value="RNA-DNA_Helicase"/>
</dbReference>
<sequence length="596" mass="65444">MKASVNALASEVVKLHLQGALPSVFDGDPHQLDTALAIGSEWFGLNHPILDCLRIGVAVHHGSLPGPYRKEIERLLQLGALKITISSPTLAQGLNLSASALVIHSLWRSGKMIEPSEFRNIVGRAGRAFIDSSGLIVHPMFEPTWRARKNWSDLVADAQPRDMQSGLVRLLLELLVRMQRSLGETDLDRLLEYVTSAAAWSFPELADEAAADASISRRTWTSQVASLDSALLSLVHDVEIEQSDVAASLDAALSSSLWARTLAHKNESVRLALRVGLLARSEVIWRGSTPAQRKGYYLAGVGFQTGRQLDLYSDELNRHLRAADASIMLGHETQAVESIIEFARIAFNVVPFTPKALPNNWEEVLADWLRGRQVVEIRSDDGFAVFEFIEESLAYRLPWALESVRVRATAHESADSSPWDLDTPDLGLAVAAVESGTLNRSTSLLMRAGFASRSGAIAAVDSTGATFTTLTEMNAWLNSEIVLERASDLGWPTLSTREVWASFRARSTPSQQRTWHHEEHEVAAAWYGSYQPTPGAPYRAVSLDHDETVLETSDAQRVGKLVSALNPRRQGLLRVTARNVPNAVELSYLGPADLTF</sequence>
<organism evidence="6 7">
    <name type="scientific">Cryobacterium breve</name>
    <dbReference type="NCBI Taxonomy" id="1259258"/>
    <lineage>
        <taxon>Bacteria</taxon>
        <taxon>Bacillati</taxon>
        <taxon>Actinomycetota</taxon>
        <taxon>Actinomycetes</taxon>
        <taxon>Micrococcales</taxon>
        <taxon>Microbacteriaceae</taxon>
        <taxon>Cryobacterium</taxon>
    </lineage>
</organism>
<keyword evidence="4" id="KW-0067">ATP-binding</keyword>
<reference evidence="6 7" key="1">
    <citation type="submission" date="2021-05" db="EMBL/GenBank/DDBJ databases">
        <authorList>
            <person name="Kumar R."/>
            <person name="Kumar A."/>
            <person name="Mukhia S."/>
        </authorList>
    </citation>
    <scope>NUCLEOTIDE SEQUENCE [LARGE SCALE GENOMIC DNA]</scope>
    <source>
        <strain evidence="6 7">ERMR7:08</strain>
    </source>
</reference>
<evidence type="ECO:0000313" key="7">
    <source>
        <dbReference type="Proteomes" id="UP001212421"/>
    </source>
</evidence>
<dbReference type="Gene3D" id="3.40.50.300">
    <property type="entry name" value="P-loop containing nucleotide triphosphate hydrolases"/>
    <property type="match status" value="1"/>
</dbReference>
<evidence type="ECO:0000256" key="1">
    <source>
        <dbReference type="ARBA" id="ARBA00022741"/>
    </source>
</evidence>
<dbReference type="RefSeq" id="WP_281534510.1">
    <property type="nucleotide sequence ID" value="NZ_CP075584.1"/>
</dbReference>
<dbReference type="PANTHER" id="PTHR12131:SF1">
    <property type="entry name" value="ATP-DEPENDENT RNA HELICASE SUPV3L1, MITOCHONDRIAL-RELATED"/>
    <property type="match status" value="1"/>
</dbReference>
<name>A0ABY7NC87_9MICO</name>
<evidence type="ECO:0000259" key="5">
    <source>
        <dbReference type="SMART" id="SM00490"/>
    </source>
</evidence>
<evidence type="ECO:0000256" key="2">
    <source>
        <dbReference type="ARBA" id="ARBA00022801"/>
    </source>
</evidence>
<dbReference type="SUPFAM" id="SSF52540">
    <property type="entry name" value="P-loop containing nucleoside triphosphate hydrolases"/>
    <property type="match status" value="1"/>
</dbReference>
<dbReference type="Proteomes" id="UP001212421">
    <property type="component" value="Chromosome"/>
</dbReference>
<gene>
    <name evidence="6" type="ORF">KIV56_17300</name>
</gene>
<proteinExistence type="predicted"/>
<dbReference type="InterPro" id="IPR027417">
    <property type="entry name" value="P-loop_NTPase"/>
</dbReference>
<keyword evidence="7" id="KW-1185">Reference proteome</keyword>
<dbReference type="SMART" id="SM00490">
    <property type="entry name" value="HELICc"/>
    <property type="match status" value="1"/>
</dbReference>
<dbReference type="Pfam" id="PF00271">
    <property type="entry name" value="Helicase_C"/>
    <property type="match status" value="1"/>
</dbReference>